<dbReference type="EMBL" id="CAUYUJ010020516">
    <property type="protein sequence ID" value="CAK0898869.1"/>
    <property type="molecule type" value="Genomic_DNA"/>
</dbReference>
<name>A0ABN9XGP1_9DINO</name>
<sequence>MLGGPPARFGEGGEGCEGAAAVSTCGCRASWRLQHCERMACHLTVVCASAFPGRCEKVFDALSTREAAASAHLLDPRDLLRSPRRSCPRLVLQQFCRDRHAECRVDAKAQPGCRHNTLLLAGTVEPFLLSSSGEASLLAYSPTKQCSKNSRMPPQHNVGAGTVEPFLQGCGRSRRSFLLPTSSDLLLLPTSSSSEVSQRGRSGMPAD</sequence>
<proteinExistence type="predicted"/>
<organism evidence="1 2">
    <name type="scientific">Prorocentrum cordatum</name>
    <dbReference type="NCBI Taxonomy" id="2364126"/>
    <lineage>
        <taxon>Eukaryota</taxon>
        <taxon>Sar</taxon>
        <taxon>Alveolata</taxon>
        <taxon>Dinophyceae</taxon>
        <taxon>Prorocentrales</taxon>
        <taxon>Prorocentraceae</taxon>
        <taxon>Prorocentrum</taxon>
    </lineage>
</organism>
<keyword evidence="2" id="KW-1185">Reference proteome</keyword>
<evidence type="ECO:0000313" key="2">
    <source>
        <dbReference type="Proteomes" id="UP001189429"/>
    </source>
</evidence>
<dbReference type="Proteomes" id="UP001189429">
    <property type="component" value="Unassembled WGS sequence"/>
</dbReference>
<accession>A0ABN9XGP1</accession>
<gene>
    <name evidence="1" type="ORF">PCOR1329_LOCUS76541</name>
</gene>
<comment type="caution">
    <text evidence="1">The sequence shown here is derived from an EMBL/GenBank/DDBJ whole genome shotgun (WGS) entry which is preliminary data.</text>
</comment>
<protein>
    <submittedName>
        <fullName evidence="1">Uncharacterized protein</fullName>
    </submittedName>
</protein>
<evidence type="ECO:0000313" key="1">
    <source>
        <dbReference type="EMBL" id="CAK0898869.1"/>
    </source>
</evidence>
<reference evidence="1" key="1">
    <citation type="submission" date="2023-10" db="EMBL/GenBank/DDBJ databases">
        <authorList>
            <person name="Chen Y."/>
            <person name="Shah S."/>
            <person name="Dougan E. K."/>
            <person name="Thang M."/>
            <person name="Chan C."/>
        </authorList>
    </citation>
    <scope>NUCLEOTIDE SEQUENCE [LARGE SCALE GENOMIC DNA]</scope>
</reference>